<dbReference type="InterPro" id="IPR051606">
    <property type="entry name" value="Polyketide_Oxido-like"/>
</dbReference>
<accession>A0A8B6M0Y0</accession>
<name>A0A8B6M0Y0_METTU</name>
<dbReference type="EMBL" id="CABFMQ020000013">
    <property type="protein sequence ID" value="VTZ48711.1"/>
    <property type="molecule type" value="Genomic_DNA"/>
</dbReference>
<dbReference type="Gene3D" id="3.40.50.720">
    <property type="entry name" value="NAD(P)-binding Rossmann-like Domain"/>
    <property type="match status" value="1"/>
</dbReference>
<dbReference type="InterPro" id="IPR016040">
    <property type="entry name" value="NAD(P)-bd_dom"/>
</dbReference>
<dbReference type="Pfam" id="PF13460">
    <property type="entry name" value="NAD_binding_10"/>
    <property type="match status" value="1"/>
</dbReference>
<protein>
    <submittedName>
        <fullName evidence="2">Epimerase</fullName>
    </submittedName>
</protein>
<organism evidence="2 3">
    <name type="scientific">Methylocella tundrae</name>
    <dbReference type="NCBI Taxonomy" id="227605"/>
    <lineage>
        <taxon>Bacteria</taxon>
        <taxon>Pseudomonadati</taxon>
        <taxon>Pseudomonadota</taxon>
        <taxon>Alphaproteobacteria</taxon>
        <taxon>Hyphomicrobiales</taxon>
        <taxon>Beijerinckiaceae</taxon>
        <taxon>Methylocella</taxon>
    </lineage>
</organism>
<evidence type="ECO:0000313" key="3">
    <source>
        <dbReference type="Proteomes" id="UP000485880"/>
    </source>
</evidence>
<feature type="domain" description="NAD(P)-binding" evidence="1">
    <location>
        <begin position="8"/>
        <end position="201"/>
    </location>
</feature>
<dbReference type="PANTHER" id="PTHR43355">
    <property type="entry name" value="FLAVIN REDUCTASE (NADPH)"/>
    <property type="match status" value="1"/>
</dbReference>
<gene>
    <name evidence="2" type="ORF">MPC4_110011</name>
</gene>
<dbReference type="GO" id="GO:0004074">
    <property type="term" value="F:biliverdin reductase [NAD(P)H] activity"/>
    <property type="evidence" value="ECO:0007669"/>
    <property type="project" value="TreeGrafter"/>
</dbReference>
<keyword evidence="3" id="KW-1185">Reference proteome</keyword>
<dbReference type="PANTHER" id="PTHR43355:SF2">
    <property type="entry name" value="FLAVIN REDUCTASE (NADPH)"/>
    <property type="match status" value="1"/>
</dbReference>
<dbReference type="SUPFAM" id="SSF51735">
    <property type="entry name" value="NAD(P)-binding Rossmann-fold domains"/>
    <property type="match status" value="1"/>
</dbReference>
<dbReference type="GO" id="GO:0042602">
    <property type="term" value="F:riboflavin reductase (NADPH) activity"/>
    <property type="evidence" value="ECO:0007669"/>
    <property type="project" value="TreeGrafter"/>
</dbReference>
<evidence type="ECO:0000259" key="1">
    <source>
        <dbReference type="Pfam" id="PF13460"/>
    </source>
</evidence>
<reference evidence="2 3" key="1">
    <citation type="submission" date="2019-05" db="EMBL/GenBank/DDBJ databases">
        <authorList>
            <person name="Farhan Ul Haque M."/>
        </authorList>
    </citation>
    <scope>NUCLEOTIDE SEQUENCE [LARGE SCALE GENOMIC DNA]</scope>
    <source>
        <strain evidence="2">2</strain>
    </source>
</reference>
<dbReference type="Proteomes" id="UP000485880">
    <property type="component" value="Unassembled WGS sequence"/>
</dbReference>
<dbReference type="AlphaFoldDB" id="A0A8B6M0Y0"/>
<comment type="caution">
    <text evidence="2">The sequence shown here is derived from an EMBL/GenBank/DDBJ whole genome shotgun (WGS) entry which is preliminary data.</text>
</comment>
<proteinExistence type="predicted"/>
<evidence type="ECO:0000313" key="2">
    <source>
        <dbReference type="EMBL" id="VTZ48711.1"/>
    </source>
</evidence>
<sequence length="213" mass="23032">MATVLIIGASKGIGLETLKCALNAGHTVRALSRSANKIPISHANLEKITGDALDRAAVNRAIVGVDAVIQTLGVAPSLEMIFKRAYFFSTATRILVTAMEEMGVKRLISVTGYGAGDSRDKMRFPVKTAFSLLLGRVYDDKDVQERIIRNSTLDWLIARPVGLTNGPGTGAYRVLIDPKDWRSGSISRADVADFLVKQLDQDTFLGKTPVLVS</sequence>
<dbReference type="InterPro" id="IPR036291">
    <property type="entry name" value="NAD(P)-bd_dom_sf"/>
</dbReference>
<dbReference type="RefSeq" id="WP_174511218.1">
    <property type="nucleotide sequence ID" value="NZ_CABFMQ020000013.1"/>
</dbReference>
<dbReference type="CDD" id="cd05244">
    <property type="entry name" value="BVR-B_like_SDR_a"/>
    <property type="match status" value="1"/>
</dbReference>